<accession>A0ABS6BIY1</accession>
<feature type="domain" description="Quinohemoprotein amine dehydrogenase alpha subunit haem binding" evidence="1">
    <location>
        <begin position="38"/>
        <end position="100"/>
    </location>
</feature>
<dbReference type="Gene3D" id="1.10.760.10">
    <property type="entry name" value="Cytochrome c-like domain"/>
    <property type="match status" value="1"/>
</dbReference>
<proteinExistence type="predicted"/>
<dbReference type="EMBL" id="JAHKRT010000002">
    <property type="protein sequence ID" value="MBU3077391.1"/>
    <property type="molecule type" value="Genomic_DNA"/>
</dbReference>
<evidence type="ECO:0000313" key="3">
    <source>
        <dbReference type="Proteomes" id="UP000776276"/>
    </source>
</evidence>
<organism evidence="2 3">
    <name type="scientific">Sphingomonas quercus</name>
    <dbReference type="NCBI Taxonomy" id="2842451"/>
    <lineage>
        <taxon>Bacteria</taxon>
        <taxon>Pseudomonadati</taxon>
        <taxon>Pseudomonadota</taxon>
        <taxon>Alphaproteobacteria</taxon>
        <taxon>Sphingomonadales</taxon>
        <taxon>Sphingomonadaceae</taxon>
        <taxon>Sphingomonas</taxon>
    </lineage>
</organism>
<dbReference type="InterPro" id="IPR036909">
    <property type="entry name" value="Cyt_c-like_dom_sf"/>
</dbReference>
<gene>
    <name evidence="2" type="ORF">KOF26_05870</name>
</gene>
<dbReference type="Proteomes" id="UP000776276">
    <property type="component" value="Unassembled WGS sequence"/>
</dbReference>
<comment type="caution">
    <text evidence="2">The sequence shown here is derived from an EMBL/GenBank/DDBJ whole genome shotgun (WGS) entry which is preliminary data.</text>
</comment>
<name>A0ABS6BIY1_9SPHN</name>
<dbReference type="InterPro" id="IPR015182">
    <property type="entry name" value="QH-AmDH_asu_heme-bd_dom"/>
</dbReference>
<dbReference type="Pfam" id="PF09098">
    <property type="entry name" value="Dehyd-heme_bind"/>
    <property type="match status" value="1"/>
</dbReference>
<keyword evidence="3" id="KW-1185">Reference proteome</keyword>
<sequence>MLTIALATCVALGAQAGIAQDPKAPPADGAPRLATGAQVERTCTACHVAAQFTSQRRTREQWAETVNTMIGYGAQVSDEEFEPIVNYLAANFGNKAASSEKAK</sequence>
<protein>
    <recommendedName>
        <fullName evidence="1">Quinohemoprotein amine dehydrogenase alpha subunit haem binding domain-containing protein</fullName>
    </recommendedName>
</protein>
<evidence type="ECO:0000259" key="1">
    <source>
        <dbReference type="Pfam" id="PF09098"/>
    </source>
</evidence>
<dbReference type="SUPFAM" id="SSF46626">
    <property type="entry name" value="Cytochrome c"/>
    <property type="match status" value="1"/>
</dbReference>
<reference evidence="2 3" key="1">
    <citation type="submission" date="2021-06" db="EMBL/GenBank/DDBJ databases">
        <title>Sphingomonas sp. XMGL2, whole genome shotgun sequencing project.</title>
        <authorList>
            <person name="Zhao G."/>
            <person name="Shen L."/>
        </authorList>
    </citation>
    <scope>NUCLEOTIDE SEQUENCE [LARGE SCALE GENOMIC DNA]</scope>
    <source>
        <strain evidence="2 3">XMGL2</strain>
    </source>
</reference>
<evidence type="ECO:0000313" key="2">
    <source>
        <dbReference type="EMBL" id="MBU3077391.1"/>
    </source>
</evidence>